<evidence type="ECO:0000256" key="2">
    <source>
        <dbReference type="ARBA" id="ARBA00023445"/>
    </source>
</evidence>
<dbReference type="Proteomes" id="UP000070700">
    <property type="component" value="Unassembled WGS sequence"/>
</dbReference>
<dbReference type="OrthoDB" id="2735536at2759"/>
<dbReference type="STRING" id="149040.A0A194XU40"/>
<evidence type="ECO:0000313" key="4">
    <source>
        <dbReference type="EMBL" id="KUJ23656.1"/>
    </source>
</evidence>
<dbReference type="RefSeq" id="XP_018078011.1">
    <property type="nucleotide sequence ID" value="XM_018208694.1"/>
</dbReference>
<dbReference type="Gene3D" id="3.40.50.720">
    <property type="entry name" value="NAD(P)-binding Rossmann-like Domain"/>
    <property type="match status" value="1"/>
</dbReference>
<accession>A0A194XU40</accession>
<dbReference type="Pfam" id="PF01073">
    <property type="entry name" value="3Beta_HSD"/>
    <property type="match status" value="1"/>
</dbReference>
<dbReference type="EMBL" id="KQ947405">
    <property type="protein sequence ID" value="KUJ23656.1"/>
    <property type="molecule type" value="Genomic_DNA"/>
</dbReference>
<keyword evidence="1" id="KW-0560">Oxidoreductase</keyword>
<organism evidence="4 5">
    <name type="scientific">Mollisia scopiformis</name>
    <name type="common">Conifer needle endophyte fungus</name>
    <name type="synonym">Phialocephala scopiformis</name>
    <dbReference type="NCBI Taxonomy" id="149040"/>
    <lineage>
        <taxon>Eukaryota</taxon>
        <taxon>Fungi</taxon>
        <taxon>Dikarya</taxon>
        <taxon>Ascomycota</taxon>
        <taxon>Pezizomycotina</taxon>
        <taxon>Leotiomycetes</taxon>
        <taxon>Helotiales</taxon>
        <taxon>Mollisiaceae</taxon>
        <taxon>Mollisia</taxon>
    </lineage>
</organism>
<dbReference type="KEGG" id="psco:LY89DRAFT_573638"/>
<dbReference type="GO" id="GO:0016616">
    <property type="term" value="F:oxidoreductase activity, acting on the CH-OH group of donors, NAD or NADP as acceptor"/>
    <property type="evidence" value="ECO:0007669"/>
    <property type="project" value="InterPro"/>
</dbReference>
<evidence type="ECO:0000259" key="3">
    <source>
        <dbReference type="Pfam" id="PF01073"/>
    </source>
</evidence>
<sequence>MSSPSSQTILITGASGFVASHIIHAFLEAGYKVRGTVRSSSSIEKVKAAQGPLSSNLTFYIVPDLASPPSAYAEAIKGVSGVIHTASPFILTPKDVRADLLEPAINGTTNVLKAAAEYAGPQLKRVVITSSFASIFDLSKGYRPGYVYTEKDWNPATYDEAANSTDGSFAYCASKPLAEHAAWNWMSANPEVGFTLATICPPWVFGPSLNTITNLGHLNESTETIWKLINGSSKTVPPIDFGGFADVRTNAQAHLKAYEKDEAAGERFLVGQHFDYQSAADAIREAIPELRGRVSEGTPGSGLDFKDTVYTPDGSKAEKVLGIKYIDLKKCMVDTAADLLAAEKRLGWKAE</sequence>
<gene>
    <name evidence="4" type="ORF">LY89DRAFT_573638</name>
</gene>
<dbReference type="InParanoid" id="A0A194XU40"/>
<dbReference type="GeneID" id="28818420"/>
<evidence type="ECO:0000313" key="5">
    <source>
        <dbReference type="Proteomes" id="UP000070700"/>
    </source>
</evidence>
<reference evidence="4 5" key="1">
    <citation type="submission" date="2015-10" db="EMBL/GenBank/DDBJ databases">
        <title>Full genome of DAOMC 229536 Phialocephala scopiformis, a fungal endophyte of spruce producing the potent anti-insectan compound rugulosin.</title>
        <authorList>
            <consortium name="DOE Joint Genome Institute"/>
            <person name="Walker A.K."/>
            <person name="Frasz S.L."/>
            <person name="Seifert K.A."/>
            <person name="Miller J.D."/>
            <person name="Mondo S.J."/>
            <person name="Labutti K."/>
            <person name="Lipzen A."/>
            <person name="Dockter R."/>
            <person name="Kennedy M."/>
            <person name="Grigoriev I.V."/>
            <person name="Spatafora J.W."/>
        </authorList>
    </citation>
    <scope>NUCLEOTIDE SEQUENCE [LARGE SCALE GENOMIC DNA]</scope>
    <source>
        <strain evidence="4 5">CBS 120377</strain>
    </source>
</reference>
<dbReference type="GO" id="GO:0006694">
    <property type="term" value="P:steroid biosynthetic process"/>
    <property type="evidence" value="ECO:0007669"/>
    <property type="project" value="InterPro"/>
</dbReference>
<dbReference type="AlphaFoldDB" id="A0A194XU40"/>
<evidence type="ECO:0000256" key="1">
    <source>
        <dbReference type="ARBA" id="ARBA00023002"/>
    </source>
</evidence>
<dbReference type="CDD" id="cd05227">
    <property type="entry name" value="AR_SDR_e"/>
    <property type="match status" value="1"/>
</dbReference>
<dbReference type="FunCoup" id="A0A194XU40">
    <property type="interactions" value="269"/>
</dbReference>
<dbReference type="SUPFAM" id="SSF51735">
    <property type="entry name" value="NAD(P)-binding Rossmann-fold domains"/>
    <property type="match status" value="1"/>
</dbReference>
<dbReference type="InterPro" id="IPR050425">
    <property type="entry name" value="NAD(P)_dehydrat-like"/>
</dbReference>
<proteinExistence type="inferred from homology"/>
<comment type="similarity">
    <text evidence="2">Belongs to the NAD(P)-dependent epimerase/dehydratase family. Dihydroflavonol-4-reductase subfamily.</text>
</comment>
<dbReference type="InterPro" id="IPR002225">
    <property type="entry name" value="3Beta_OHSteriod_DH/Estase"/>
</dbReference>
<dbReference type="PANTHER" id="PTHR10366">
    <property type="entry name" value="NAD DEPENDENT EPIMERASE/DEHYDRATASE"/>
    <property type="match status" value="1"/>
</dbReference>
<feature type="domain" description="3-beta hydroxysteroid dehydrogenase/isomerase" evidence="3">
    <location>
        <begin position="10"/>
        <end position="256"/>
    </location>
</feature>
<keyword evidence="5" id="KW-1185">Reference proteome</keyword>
<dbReference type="PANTHER" id="PTHR10366:SF564">
    <property type="entry name" value="STEROL-4-ALPHA-CARBOXYLATE 3-DEHYDROGENASE, DECARBOXYLATING"/>
    <property type="match status" value="1"/>
</dbReference>
<protein>
    <submittedName>
        <fullName evidence="4">NAD(P)-binding protein</fullName>
    </submittedName>
</protein>
<name>A0A194XU40_MOLSC</name>
<dbReference type="InterPro" id="IPR036291">
    <property type="entry name" value="NAD(P)-bd_dom_sf"/>
</dbReference>